<dbReference type="STRING" id="7739.C3XQD2"/>
<organism>
    <name type="scientific">Branchiostoma floridae</name>
    <name type="common">Florida lancelet</name>
    <name type="synonym">Amphioxus</name>
    <dbReference type="NCBI Taxonomy" id="7739"/>
    <lineage>
        <taxon>Eukaryota</taxon>
        <taxon>Metazoa</taxon>
        <taxon>Chordata</taxon>
        <taxon>Cephalochordata</taxon>
        <taxon>Leptocardii</taxon>
        <taxon>Amphioxiformes</taxon>
        <taxon>Branchiostomatidae</taxon>
        <taxon>Branchiostoma</taxon>
    </lineage>
</organism>
<dbReference type="Gene3D" id="2.40.100.10">
    <property type="entry name" value="Cyclophilin-like"/>
    <property type="match status" value="1"/>
</dbReference>
<evidence type="ECO:0000256" key="2">
    <source>
        <dbReference type="ARBA" id="ARBA00023110"/>
    </source>
</evidence>
<dbReference type="EMBL" id="GG666452">
    <property type="protein sequence ID" value="EEN69745.1"/>
    <property type="molecule type" value="Genomic_DNA"/>
</dbReference>
<evidence type="ECO:0000256" key="1">
    <source>
        <dbReference type="ARBA" id="ARBA00013194"/>
    </source>
</evidence>
<keyword evidence="3" id="KW-0413">Isomerase</keyword>
<sequence>MMQSTEVKANYTFQEPVPLRRARGTVLEEIQTETLKLQYFSHEYGEVPILFGYLSVRSQDETEDVINRILAMFEEEKVILLAERRDGPVGPRTYLHSKYSDLLKQACCCCWKFQLDQNNPLVKRVLTFDVLHSDENTISRLIRVINDKTNGYNLGLLTRWYLRQLQKKFKYFVGVAANTWFDDRLGERLRLVNQLESPWEFSYLHLASFCTHPKLIALLLRHGADPDRGSPRFGRRCPVEYLFLAMCWDVYKKKMLHRGQKYIMYSSISVFLKGRDDCASRVRRCLRIYCRAMPKIPLQIPSFHDPSDSDSDSEPDLLAVPHARWNSWVPRNRRVAKFKAWTWASSKSQISAPPNPSKNNDLEMCEEARENFRALCTGEKGFGYKGSSFHRVITDFMCQGGDFTRGNGTGGKSIYGEKFADENFQLKHTGAGVLSMANAGPNTNGSQFFLCTVKTAWCGHMTCLKAQHPW</sequence>
<dbReference type="SUPFAM" id="SSF50891">
    <property type="entry name" value="Cyclophilin-like"/>
    <property type="match status" value="1"/>
</dbReference>
<gene>
    <name evidence="5" type="ORF">BRAFLDRAFT_123879</name>
</gene>
<name>C3XQD2_BRAFL</name>
<dbReference type="PROSITE" id="PS00170">
    <property type="entry name" value="CSA_PPIASE_1"/>
    <property type="match status" value="1"/>
</dbReference>
<dbReference type="PRINTS" id="PR00153">
    <property type="entry name" value="CSAPPISMRASE"/>
</dbReference>
<evidence type="ECO:0000256" key="3">
    <source>
        <dbReference type="ARBA" id="ARBA00023235"/>
    </source>
</evidence>
<evidence type="ECO:0000313" key="5">
    <source>
        <dbReference type="EMBL" id="EEN69745.1"/>
    </source>
</evidence>
<dbReference type="InterPro" id="IPR020892">
    <property type="entry name" value="Cyclophilin-type_PPIase_CS"/>
</dbReference>
<evidence type="ECO:0000259" key="4">
    <source>
        <dbReference type="PROSITE" id="PS50072"/>
    </source>
</evidence>
<feature type="domain" description="PPIase cyclophilin-type" evidence="4">
    <location>
        <begin position="363"/>
        <end position="470"/>
    </location>
</feature>
<dbReference type="Pfam" id="PF00160">
    <property type="entry name" value="Pro_isomerase"/>
    <property type="match status" value="1"/>
</dbReference>
<dbReference type="PANTHER" id="PTHR11071:SF561">
    <property type="entry name" value="PEPTIDYL-PROLYL CIS-TRANS ISOMERASE D-RELATED"/>
    <property type="match status" value="1"/>
</dbReference>
<dbReference type="AlphaFoldDB" id="C3XQD2"/>
<dbReference type="PANTHER" id="PTHR11071">
    <property type="entry name" value="PEPTIDYL-PROLYL CIS-TRANS ISOMERASE"/>
    <property type="match status" value="1"/>
</dbReference>
<proteinExistence type="predicted"/>
<dbReference type="eggNOG" id="KOG0865">
    <property type="taxonomic scope" value="Eukaryota"/>
</dbReference>
<dbReference type="InterPro" id="IPR002130">
    <property type="entry name" value="Cyclophilin-type_PPIase_dom"/>
</dbReference>
<dbReference type="EC" id="5.2.1.8" evidence="1"/>
<keyword evidence="2" id="KW-0697">Rotamase</keyword>
<dbReference type="InterPro" id="IPR029000">
    <property type="entry name" value="Cyclophilin-like_dom_sf"/>
</dbReference>
<accession>C3XQD2</accession>
<dbReference type="PROSITE" id="PS50072">
    <property type="entry name" value="CSA_PPIASE_2"/>
    <property type="match status" value="1"/>
</dbReference>
<protein>
    <recommendedName>
        <fullName evidence="1">peptidylprolyl isomerase</fullName>
        <ecNumber evidence="1">5.2.1.8</ecNumber>
    </recommendedName>
</protein>
<reference evidence="5" key="1">
    <citation type="journal article" date="2008" name="Nature">
        <title>The amphioxus genome and the evolution of the chordate karyotype.</title>
        <authorList>
            <consortium name="US DOE Joint Genome Institute (JGI-PGF)"/>
            <person name="Putnam N.H."/>
            <person name="Butts T."/>
            <person name="Ferrier D.E.K."/>
            <person name="Furlong R.F."/>
            <person name="Hellsten U."/>
            <person name="Kawashima T."/>
            <person name="Robinson-Rechavi M."/>
            <person name="Shoguchi E."/>
            <person name="Terry A."/>
            <person name="Yu J.-K."/>
            <person name="Benito-Gutierrez E.L."/>
            <person name="Dubchak I."/>
            <person name="Garcia-Fernandez J."/>
            <person name="Gibson-Brown J.J."/>
            <person name="Grigoriev I.V."/>
            <person name="Horton A.C."/>
            <person name="de Jong P.J."/>
            <person name="Jurka J."/>
            <person name="Kapitonov V.V."/>
            <person name="Kohara Y."/>
            <person name="Kuroki Y."/>
            <person name="Lindquist E."/>
            <person name="Lucas S."/>
            <person name="Osoegawa K."/>
            <person name="Pennacchio L.A."/>
            <person name="Salamov A.A."/>
            <person name="Satou Y."/>
            <person name="Sauka-Spengler T."/>
            <person name="Schmutz J."/>
            <person name="Shin-I T."/>
            <person name="Toyoda A."/>
            <person name="Bronner-Fraser M."/>
            <person name="Fujiyama A."/>
            <person name="Holland L.Z."/>
            <person name="Holland P.W.H."/>
            <person name="Satoh N."/>
            <person name="Rokhsar D.S."/>
        </authorList>
    </citation>
    <scope>NUCLEOTIDE SEQUENCE [LARGE SCALE GENOMIC DNA]</scope>
    <source>
        <strain evidence="5">S238N-H82</strain>
        <tissue evidence="5">Testes</tissue>
    </source>
</reference>
<dbReference type="GO" id="GO:0003755">
    <property type="term" value="F:peptidyl-prolyl cis-trans isomerase activity"/>
    <property type="evidence" value="ECO:0007669"/>
    <property type="project" value="UniProtKB-KW"/>
</dbReference>
<dbReference type="InParanoid" id="C3XQD2"/>
<dbReference type="GO" id="GO:0006457">
    <property type="term" value="P:protein folding"/>
    <property type="evidence" value="ECO:0007669"/>
    <property type="project" value="InterPro"/>
</dbReference>